<dbReference type="Gene3D" id="3.50.50.60">
    <property type="entry name" value="FAD/NAD(P)-binding domain"/>
    <property type="match status" value="1"/>
</dbReference>
<name>A0ABU0LFD2_XANAG</name>
<gene>
    <name evidence="2" type="ORF">QOZ94_002654</name>
</gene>
<sequence>MNSSERLTASIARAQPAPTGRVSVAIIGGGLSGAAVAWHLARGTGAEDLRIIVIEPREELGRGLAYSTPDPDHRLNVPERKMTLDTSDPLHFQRWLLSPEGPGLPPGSQIANGDAFVPRAVFGQYVADHLRPWLASGRVEHLRAAAIGVRREGLGYAVSLDNGEEVAADRVVLAVAHPAPAVPGALAGLQGDSRLVVDAYGPDALSGIAATDRVLIVGSGLTGADVVATLHRRGHAGAVHMLSRHGRRSKPHGPEQAATSADFTRPLEERALGLLRRVRRDLAQDSQAGLTWHPLFDRLRSQGPWVWAALPWAERRRVVRHLRGLWDIHRFRIAPQTHDVVHAEIAAGRLEPLSGRLVGARPQAGTIAVEVKLRGGALRRLEVERIVVATGPAHGSVIAANPVLADLARQGLLQADPLGLGIWTSPHGLVLDRYGVEQPHLLVAGPLARGAVGELMGVPEVTAWAEAVARHLAAETAVARASRTV</sequence>
<accession>A0ABU0LFD2</accession>
<dbReference type="InterPro" id="IPR036188">
    <property type="entry name" value="FAD/NAD-bd_sf"/>
</dbReference>
<protein>
    <submittedName>
        <fullName evidence="2">NAD(P)/FAD-binding protein YdhS</fullName>
    </submittedName>
</protein>
<reference evidence="2 3" key="1">
    <citation type="submission" date="2023-07" db="EMBL/GenBank/DDBJ databases">
        <title>Genomic Encyclopedia of Type Strains, Phase IV (KMG-IV): sequencing the most valuable type-strain genomes for metagenomic binning, comparative biology and taxonomic classification.</title>
        <authorList>
            <person name="Goeker M."/>
        </authorList>
    </citation>
    <scope>NUCLEOTIDE SEQUENCE [LARGE SCALE GENOMIC DNA]</scope>
    <source>
        <strain evidence="2 3">DSM 3770</strain>
    </source>
</reference>
<dbReference type="PANTHER" id="PTHR40254:SF1">
    <property type="entry name" value="BLR0577 PROTEIN"/>
    <property type="match status" value="1"/>
</dbReference>
<dbReference type="PANTHER" id="PTHR40254">
    <property type="entry name" value="BLR0577 PROTEIN"/>
    <property type="match status" value="1"/>
</dbReference>
<dbReference type="EMBL" id="JAUSVY010000005">
    <property type="protein sequence ID" value="MDQ0505854.1"/>
    <property type="molecule type" value="Genomic_DNA"/>
</dbReference>
<feature type="domain" description="FAD-dependent urate hydroxylase HpyO/Asp monooxygenase CreE-like FAD/NAD(P)-binding" evidence="1">
    <location>
        <begin position="25"/>
        <end position="177"/>
    </location>
</feature>
<evidence type="ECO:0000313" key="3">
    <source>
        <dbReference type="Proteomes" id="UP001241747"/>
    </source>
</evidence>
<dbReference type="InterPro" id="IPR038732">
    <property type="entry name" value="HpyO/CreE_NAD-binding"/>
</dbReference>
<comment type="caution">
    <text evidence="2">The sequence shown here is derived from an EMBL/GenBank/DDBJ whole genome shotgun (WGS) entry which is preliminary data.</text>
</comment>
<evidence type="ECO:0000313" key="2">
    <source>
        <dbReference type="EMBL" id="MDQ0505854.1"/>
    </source>
</evidence>
<dbReference type="Pfam" id="PF13454">
    <property type="entry name" value="NAD_binding_9"/>
    <property type="match status" value="1"/>
</dbReference>
<dbReference type="RefSeq" id="WP_237347581.1">
    <property type="nucleotide sequence ID" value="NZ_JABWGX010000041.1"/>
</dbReference>
<evidence type="ECO:0000259" key="1">
    <source>
        <dbReference type="Pfam" id="PF13454"/>
    </source>
</evidence>
<dbReference type="Proteomes" id="UP001241747">
    <property type="component" value="Unassembled WGS sequence"/>
</dbReference>
<dbReference type="InterPro" id="IPR052189">
    <property type="entry name" value="L-asp_N-monooxygenase_NS-form"/>
</dbReference>
<keyword evidence="3" id="KW-1185">Reference proteome</keyword>
<organism evidence="2 3">
    <name type="scientific">Xanthobacter agilis</name>
    <dbReference type="NCBI Taxonomy" id="47492"/>
    <lineage>
        <taxon>Bacteria</taxon>
        <taxon>Pseudomonadati</taxon>
        <taxon>Pseudomonadota</taxon>
        <taxon>Alphaproteobacteria</taxon>
        <taxon>Hyphomicrobiales</taxon>
        <taxon>Xanthobacteraceae</taxon>
        <taxon>Xanthobacter</taxon>
    </lineage>
</organism>
<proteinExistence type="predicted"/>
<dbReference type="SUPFAM" id="SSF51905">
    <property type="entry name" value="FAD/NAD(P)-binding domain"/>
    <property type="match status" value="2"/>
</dbReference>